<protein>
    <recommendedName>
        <fullName evidence="5">DUF4890 domain-containing protein</fullName>
    </recommendedName>
</protein>
<keyword evidence="2" id="KW-0732">Signal</keyword>
<reference evidence="3 4" key="1">
    <citation type="submission" date="2019-04" db="EMBL/GenBank/DDBJ databases">
        <title>Pedobacter sp. RP-3-15 sp. nov., isolated from Arctic soil.</title>
        <authorList>
            <person name="Dahal R.H."/>
            <person name="Kim D.-U."/>
        </authorList>
    </citation>
    <scope>NUCLEOTIDE SEQUENCE [LARGE SCALE GENOMIC DNA]</scope>
    <source>
        <strain evidence="3 4">RP-3-15</strain>
    </source>
</reference>
<evidence type="ECO:0008006" key="5">
    <source>
        <dbReference type="Google" id="ProtNLM"/>
    </source>
</evidence>
<keyword evidence="4" id="KW-1185">Reference proteome</keyword>
<comment type="caution">
    <text evidence="3">The sequence shown here is derived from an EMBL/GenBank/DDBJ whole genome shotgun (WGS) entry which is preliminary data.</text>
</comment>
<sequence>MRKLILSAILFIGMGTMAFAQQNDQKRERKTPEEKAQRLTDVLGKKLSLTADQKTKIYAINLEGIKEQKGRHVKGQKPDRSLLKAEFSKRDGQINAVLNDNQRKVYQDWKTEKMNSMKDGKKDGRKLERKKVDKV</sequence>
<evidence type="ECO:0000313" key="3">
    <source>
        <dbReference type="EMBL" id="TKC06296.1"/>
    </source>
</evidence>
<dbReference type="EMBL" id="SWBQ01000003">
    <property type="protein sequence ID" value="TKC06296.1"/>
    <property type="molecule type" value="Genomic_DNA"/>
</dbReference>
<organism evidence="3 4">
    <name type="scientific">Pedobacter frigoris</name>
    <dbReference type="NCBI Taxonomy" id="2571272"/>
    <lineage>
        <taxon>Bacteria</taxon>
        <taxon>Pseudomonadati</taxon>
        <taxon>Bacteroidota</taxon>
        <taxon>Sphingobacteriia</taxon>
        <taxon>Sphingobacteriales</taxon>
        <taxon>Sphingobacteriaceae</taxon>
        <taxon>Pedobacter</taxon>
    </lineage>
</organism>
<evidence type="ECO:0000256" key="1">
    <source>
        <dbReference type="SAM" id="MobiDB-lite"/>
    </source>
</evidence>
<proteinExistence type="predicted"/>
<accession>A0A4U1CJL9</accession>
<feature type="chain" id="PRO_5020494267" description="DUF4890 domain-containing protein" evidence="2">
    <location>
        <begin position="21"/>
        <end position="135"/>
    </location>
</feature>
<dbReference type="AlphaFoldDB" id="A0A4U1CJL9"/>
<name>A0A4U1CJL9_9SPHI</name>
<gene>
    <name evidence="3" type="ORF">FA047_13355</name>
</gene>
<dbReference type="RefSeq" id="WP_136836554.1">
    <property type="nucleotide sequence ID" value="NZ_SWBQ01000003.1"/>
</dbReference>
<evidence type="ECO:0000256" key="2">
    <source>
        <dbReference type="SAM" id="SignalP"/>
    </source>
</evidence>
<feature type="signal peptide" evidence="2">
    <location>
        <begin position="1"/>
        <end position="20"/>
    </location>
</feature>
<dbReference type="Proteomes" id="UP000307244">
    <property type="component" value="Unassembled WGS sequence"/>
</dbReference>
<dbReference type="OrthoDB" id="1448514at2"/>
<feature type="region of interest" description="Disordered" evidence="1">
    <location>
        <begin position="108"/>
        <end position="135"/>
    </location>
</feature>
<evidence type="ECO:0000313" key="4">
    <source>
        <dbReference type="Proteomes" id="UP000307244"/>
    </source>
</evidence>